<proteinExistence type="predicted"/>
<accession>E0VAM9</accession>
<dbReference type="RefSeq" id="XP_002423173.1">
    <property type="nucleotide sequence ID" value="XM_002423128.1"/>
</dbReference>
<evidence type="ECO:0000313" key="4">
    <source>
        <dbReference type="Proteomes" id="UP000009046"/>
    </source>
</evidence>
<reference evidence="2" key="2">
    <citation type="submission" date="2007-04" db="EMBL/GenBank/DDBJ databases">
        <title>The genome of the human body louse.</title>
        <authorList>
            <consortium name="The Human Body Louse Genome Consortium"/>
            <person name="Kirkness E."/>
            <person name="Walenz B."/>
            <person name="Hass B."/>
            <person name="Bruggner R."/>
            <person name="Strausberg R."/>
        </authorList>
    </citation>
    <scope>NUCLEOTIDE SEQUENCE</scope>
    <source>
        <strain evidence="2">USDA</strain>
    </source>
</reference>
<organism>
    <name type="scientific">Pediculus humanus subsp. corporis</name>
    <name type="common">Body louse</name>
    <dbReference type="NCBI Taxonomy" id="121224"/>
    <lineage>
        <taxon>Eukaryota</taxon>
        <taxon>Metazoa</taxon>
        <taxon>Ecdysozoa</taxon>
        <taxon>Arthropoda</taxon>
        <taxon>Hexapoda</taxon>
        <taxon>Insecta</taxon>
        <taxon>Pterygota</taxon>
        <taxon>Neoptera</taxon>
        <taxon>Paraneoptera</taxon>
        <taxon>Psocodea</taxon>
        <taxon>Troctomorpha</taxon>
        <taxon>Phthiraptera</taxon>
        <taxon>Anoplura</taxon>
        <taxon>Pediculidae</taxon>
        <taxon>Pediculus</taxon>
    </lineage>
</organism>
<keyword evidence="1" id="KW-0175">Coiled coil</keyword>
<evidence type="ECO:0000313" key="3">
    <source>
        <dbReference type="EnsemblMetazoa" id="PHUM041380-PA"/>
    </source>
</evidence>
<gene>
    <name evidence="3" type="primary">8232564</name>
    <name evidence="2" type="ORF">Phum_PHUM041380</name>
</gene>
<dbReference type="EnsemblMetazoa" id="PHUM041380-RA">
    <property type="protein sequence ID" value="PHUM041380-PA"/>
    <property type="gene ID" value="PHUM041380"/>
</dbReference>
<dbReference type="CTD" id="8232564"/>
<dbReference type="Proteomes" id="UP000009046">
    <property type="component" value="Unassembled WGS sequence"/>
</dbReference>
<name>E0VAM9_PEDHC</name>
<dbReference type="EMBL" id="DS235012">
    <property type="protein sequence ID" value="EEB10435.1"/>
    <property type="molecule type" value="Genomic_DNA"/>
</dbReference>
<evidence type="ECO:0000313" key="2">
    <source>
        <dbReference type="EMBL" id="EEB10435.1"/>
    </source>
</evidence>
<dbReference type="GeneID" id="8232564"/>
<dbReference type="VEuPathDB" id="VectorBase:PHUM041380"/>
<protein>
    <submittedName>
        <fullName evidence="2 3">Uncharacterized protein</fullName>
    </submittedName>
</protein>
<feature type="coiled-coil region" evidence="1">
    <location>
        <begin position="10"/>
        <end position="79"/>
    </location>
</feature>
<reference evidence="3" key="3">
    <citation type="submission" date="2020-05" db="UniProtKB">
        <authorList>
            <consortium name="EnsemblMetazoa"/>
        </authorList>
    </citation>
    <scope>IDENTIFICATION</scope>
    <source>
        <strain evidence="3">USDA</strain>
    </source>
</reference>
<dbReference type="KEGG" id="phu:Phum_PHUM041380"/>
<evidence type="ECO:0000256" key="1">
    <source>
        <dbReference type="SAM" id="Coils"/>
    </source>
</evidence>
<reference evidence="2" key="1">
    <citation type="submission" date="2007-04" db="EMBL/GenBank/DDBJ databases">
        <title>Annotation of Pediculus humanus corporis strain USDA.</title>
        <authorList>
            <person name="Kirkness E."/>
            <person name="Hannick L."/>
            <person name="Hass B."/>
            <person name="Bruggner R."/>
            <person name="Lawson D."/>
            <person name="Bidwell S."/>
            <person name="Joardar V."/>
            <person name="Caler E."/>
            <person name="Walenz B."/>
            <person name="Inman J."/>
            <person name="Schobel S."/>
            <person name="Galinsky K."/>
            <person name="Amedeo P."/>
            <person name="Strausberg R."/>
        </authorList>
    </citation>
    <scope>NUCLEOTIDE SEQUENCE</scope>
    <source>
        <strain evidence="2">USDA</strain>
    </source>
</reference>
<keyword evidence="4" id="KW-1185">Reference proteome</keyword>
<dbReference type="InParanoid" id="E0VAM9"/>
<dbReference type="HOGENOM" id="CLU_1818105_0_0_1"/>
<dbReference type="EMBL" id="AAZO01000485">
    <property type="status" value="NOT_ANNOTATED_CDS"/>
    <property type="molecule type" value="Genomic_DNA"/>
</dbReference>
<dbReference type="AlphaFoldDB" id="E0VAM9"/>
<sequence>MVKQIKVITVRNSDDEIDRLNFENIKLEKQKSILHKSVKMKHDELLLEKEKNKILSEELNTLKQKLKELKEEKNKVVKKCLGNEDVLKHNLKKQELEIESLHTKFWKKFNLVDKTFFPQNFKLVQLDQPDFNKLWSDAKYSR</sequence>